<dbReference type="Proteomes" id="UP000291106">
    <property type="component" value="Chromosome"/>
</dbReference>
<dbReference type="Gene3D" id="2.170.130.10">
    <property type="entry name" value="TonB-dependent receptor, plug domain"/>
    <property type="match status" value="1"/>
</dbReference>
<dbReference type="OrthoDB" id="8727862at2"/>
<feature type="chain" id="PRO_5019238451" evidence="5">
    <location>
        <begin position="29"/>
        <end position="985"/>
    </location>
</feature>
<evidence type="ECO:0000313" key="8">
    <source>
        <dbReference type="EMBL" id="QBF83653.1"/>
    </source>
</evidence>
<keyword evidence="4" id="KW-0798">TonB box</keyword>
<dbReference type="InterPro" id="IPR037066">
    <property type="entry name" value="Plug_dom_sf"/>
</dbReference>
<dbReference type="PANTHER" id="PTHR40980:SF3">
    <property type="entry name" value="TONB-DEPENDENT RECEPTOR-LIKE BETA-BARREL DOMAIN-CONTAINING PROTEIN"/>
    <property type="match status" value="1"/>
</dbReference>
<comment type="similarity">
    <text evidence="4">Belongs to the TonB-dependent receptor family.</text>
</comment>
<dbReference type="EMBL" id="CP036200">
    <property type="protein sequence ID" value="QBF83653.1"/>
    <property type="molecule type" value="Genomic_DNA"/>
</dbReference>
<dbReference type="Pfam" id="PF00593">
    <property type="entry name" value="TonB_dep_Rec_b-barrel"/>
    <property type="match status" value="1"/>
</dbReference>
<reference evidence="8 9" key="1">
    <citation type="submission" date="2019-02" db="EMBL/GenBank/DDBJ databases">
        <title>Shewanella sp. D4-2 isolated from Dokdo Island.</title>
        <authorList>
            <person name="Baek K."/>
        </authorList>
    </citation>
    <scope>NUCLEOTIDE SEQUENCE [LARGE SCALE GENOMIC DNA]</scope>
    <source>
        <strain evidence="8 9">D4-2</strain>
    </source>
</reference>
<feature type="domain" description="TonB-dependent receptor-like beta-barrel" evidence="6">
    <location>
        <begin position="483"/>
        <end position="952"/>
    </location>
</feature>
<dbReference type="Pfam" id="PF07715">
    <property type="entry name" value="Plug"/>
    <property type="match status" value="1"/>
</dbReference>
<dbReference type="NCBIfam" id="TIGR01782">
    <property type="entry name" value="TonB-Xanth-Caul"/>
    <property type="match status" value="1"/>
</dbReference>
<organism evidence="8 9">
    <name type="scientific">Shewanella maritima</name>
    <dbReference type="NCBI Taxonomy" id="2520507"/>
    <lineage>
        <taxon>Bacteria</taxon>
        <taxon>Pseudomonadati</taxon>
        <taxon>Pseudomonadota</taxon>
        <taxon>Gammaproteobacteria</taxon>
        <taxon>Alteromonadales</taxon>
        <taxon>Shewanellaceae</taxon>
        <taxon>Shewanella</taxon>
    </lineage>
</organism>
<dbReference type="InterPro" id="IPR010104">
    <property type="entry name" value="TonB_rcpt_bac"/>
</dbReference>
<evidence type="ECO:0000259" key="6">
    <source>
        <dbReference type="Pfam" id="PF00593"/>
    </source>
</evidence>
<dbReference type="InterPro" id="IPR012910">
    <property type="entry name" value="Plug_dom"/>
</dbReference>
<keyword evidence="2 4" id="KW-0472">Membrane</keyword>
<evidence type="ECO:0000256" key="3">
    <source>
        <dbReference type="ARBA" id="ARBA00023237"/>
    </source>
</evidence>
<name>A0A411PJD2_9GAMM</name>
<gene>
    <name evidence="8" type="ORF">EXU30_13815</name>
</gene>
<keyword evidence="3" id="KW-0998">Cell outer membrane</keyword>
<proteinExistence type="inferred from homology"/>
<evidence type="ECO:0000256" key="5">
    <source>
        <dbReference type="SAM" id="SignalP"/>
    </source>
</evidence>
<dbReference type="InterPro" id="IPR036942">
    <property type="entry name" value="Beta-barrel_TonB_sf"/>
</dbReference>
<evidence type="ECO:0000256" key="2">
    <source>
        <dbReference type="ARBA" id="ARBA00023136"/>
    </source>
</evidence>
<feature type="domain" description="TonB-dependent receptor plug" evidence="7">
    <location>
        <begin position="60"/>
        <end position="173"/>
    </location>
</feature>
<evidence type="ECO:0000256" key="4">
    <source>
        <dbReference type="RuleBase" id="RU003357"/>
    </source>
</evidence>
<dbReference type="KEGG" id="smai:EXU30_13815"/>
<evidence type="ECO:0000313" key="9">
    <source>
        <dbReference type="Proteomes" id="UP000291106"/>
    </source>
</evidence>
<sequence length="985" mass="108170">MKKSTRLSPSIAALAVASALGTISMAHAQDATDQAQADEPMEVIAVKGIRSSLSRAQDIKRTSDGVVDAISAEDMGKFPDTNLAESLQRVTGVSIDRKNGEGNQVTVRGFGPSFNLVTLNGRSMPFADSPKQEGAGGTQNRSFNFDQISSESVTGVNIYKTAKADIASGGIGATVDIQTAKPFDYGEFKSAFSVKGNADTSVDKGSSVTPEFSGLVSDVFLDGKLGLLAAYSYSRRDSGQEIIASDGWLRQTAGNCELGFTTSIDNCGGNVIDDSASTNPNGTIWLPQNFNMDFSNHERVRQNAQFVVQFAPNDNIVASLDYFLSDYQNTVERYQTAHWIGNWVQGATDANGTIAKIHNGAGGTDFIGYYDELETRNDSIGFNLDWQLSDNLKANFDYHHSVSHAQPDGNLSEKSILLTNADFFCATSDQCYAGQFTLDYSQGTQLPILNDPAQMAEHGFDGLIHHLYDAHGTPYEGLNPYDPRVVRGNLVIGRGNEVENTIDQYQLDFEWVNDSDDALASIKFGAGYVDFQYDTTWRMNFTGIAGYTPNADDLTLVERGDVGSAFSGHQSLFSHFYQWDVAKMYSELEQAGFSFNPEVYNKVNEATTSAYVQFNFQSDFNGMPLNIVTGVRYEQTDVTGSTNQVTPYALRYVSLTELRSQFDDVPVYGETTIDGDYAYFLPNLDASLEVYDDVIARFSAGRSLTRNDLTALRPAVSLANSRPNGPYLAYQGNANLKPYISDNLDLSLEWYYAPGSYTSIGYFKKWVDNYIANETTSGPLYNADGVAYTDPSQGDLAAAGCNANGEDVPACDGTNVPNSPIIDWQITTPVNRESAEVDGFEIAVQHLFDDTGFGIQANYTYVNGDIEYDIYKTERQTALTGLSDSANLVAFYENYGFQARLAYNWRDKFLSSTDQLRAPDEPIFTEEYGQLDANVSYDINDNFTVFVEGLNLTDESLRMHGRFENQLVSAQSFGPRFSFGVRGSF</sequence>
<evidence type="ECO:0000256" key="1">
    <source>
        <dbReference type="ARBA" id="ARBA00004442"/>
    </source>
</evidence>
<dbReference type="Gene3D" id="2.40.170.20">
    <property type="entry name" value="TonB-dependent receptor, beta-barrel domain"/>
    <property type="match status" value="1"/>
</dbReference>
<evidence type="ECO:0000259" key="7">
    <source>
        <dbReference type="Pfam" id="PF07715"/>
    </source>
</evidence>
<dbReference type="GO" id="GO:0009279">
    <property type="term" value="C:cell outer membrane"/>
    <property type="evidence" value="ECO:0007669"/>
    <property type="project" value="UniProtKB-SubCell"/>
</dbReference>
<keyword evidence="8" id="KW-0675">Receptor</keyword>
<protein>
    <submittedName>
        <fullName evidence="8">TonB-dependent receptor</fullName>
    </submittedName>
</protein>
<comment type="subcellular location">
    <subcellularLocation>
        <location evidence="1 4">Cell outer membrane</location>
    </subcellularLocation>
</comment>
<keyword evidence="5" id="KW-0732">Signal</keyword>
<dbReference type="RefSeq" id="WP_130600981.1">
    <property type="nucleotide sequence ID" value="NZ_CP036200.1"/>
</dbReference>
<accession>A0A411PJD2</accession>
<feature type="signal peptide" evidence="5">
    <location>
        <begin position="1"/>
        <end position="28"/>
    </location>
</feature>
<dbReference type="InterPro" id="IPR000531">
    <property type="entry name" value="Beta-barrel_TonB"/>
</dbReference>
<dbReference type="AlphaFoldDB" id="A0A411PJD2"/>
<dbReference type="PANTHER" id="PTHR40980">
    <property type="entry name" value="PLUG DOMAIN-CONTAINING PROTEIN"/>
    <property type="match status" value="1"/>
</dbReference>
<dbReference type="SUPFAM" id="SSF56935">
    <property type="entry name" value="Porins"/>
    <property type="match status" value="1"/>
</dbReference>
<keyword evidence="9" id="KW-1185">Reference proteome</keyword>